<keyword evidence="6" id="KW-0479">Metal-binding</keyword>
<keyword evidence="9" id="KW-0376">Hydrogen peroxide</keyword>
<dbReference type="GO" id="GO:0016740">
    <property type="term" value="F:transferase activity"/>
    <property type="evidence" value="ECO:0007669"/>
    <property type="project" value="UniProtKB-KW"/>
</dbReference>
<dbReference type="Pfam" id="PF18011">
    <property type="entry name" value="Catalase_C"/>
    <property type="match status" value="1"/>
</dbReference>
<dbReference type="GO" id="GO:0006979">
    <property type="term" value="P:response to oxidative stress"/>
    <property type="evidence" value="ECO:0007669"/>
    <property type="project" value="InterPro"/>
</dbReference>
<comment type="cofactor">
    <cofactor evidence="1">
        <name>heme</name>
        <dbReference type="ChEBI" id="CHEBI:30413"/>
    </cofactor>
</comment>
<organism evidence="11 12">
    <name type="scientific">Pterulicium gracile</name>
    <dbReference type="NCBI Taxonomy" id="1884261"/>
    <lineage>
        <taxon>Eukaryota</taxon>
        <taxon>Fungi</taxon>
        <taxon>Dikarya</taxon>
        <taxon>Basidiomycota</taxon>
        <taxon>Agaricomycotina</taxon>
        <taxon>Agaricomycetes</taxon>
        <taxon>Agaricomycetidae</taxon>
        <taxon>Agaricales</taxon>
        <taxon>Pleurotineae</taxon>
        <taxon>Pterulaceae</taxon>
        <taxon>Pterulicium</taxon>
    </lineage>
</organism>
<dbReference type="STRING" id="1884261.A0A5C3R1T4"/>
<proteinExistence type="inferred from homology"/>
<dbReference type="SUPFAM" id="SSF52317">
    <property type="entry name" value="Class I glutamine amidotransferase-like"/>
    <property type="match status" value="1"/>
</dbReference>
<reference evidence="11 12" key="1">
    <citation type="journal article" date="2019" name="Nat. Ecol. Evol.">
        <title>Megaphylogeny resolves global patterns of mushroom evolution.</title>
        <authorList>
            <person name="Varga T."/>
            <person name="Krizsan K."/>
            <person name="Foldi C."/>
            <person name="Dima B."/>
            <person name="Sanchez-Garcia M."/>
            <person name="Sanchez-Ramirez S."/>
            <person name="Szollosi G.J."/>
            <person name="Szarkandi J.G."/>
            <person name="Papp V."/>
            <person name="Albert L."/>
            <person name="Andreopoulos W."/>
            <person name="Angelini C."/>
            <person name="Antonin V."/>
            <person name="Barry K.W."/>
            <person name="Bougher N.L."/>
            <person name="Buchanan P."/>
            <person name="Buyck B."/>
            <person name="Bense V."/>
            <person name="Catcheside P."/>
            <person name="Chovatia M."/>
            <person name="Cooper J."/>
            <person name="Damon W."/>
            <person name="Desjardin D."/>
            <person name="Finy P."/>
            <person name="Geml J."/>
            <person name="Haridas S."/>
            <person name="Hughes K."/>
            <person name="Justo A."/>
            <person name="Karasinski D."/>
            <person name="Kautmanova I."/>
            <person name="Kiss B."/>
            <person name="Kocsube S."/>
            <person name="Kotiranta H."/>
            <person name="LaButti K.M."/>
            <person name="Lechner B.E."/>
            <person name="Liimatainen K."/>
            <person name="Lipzen A."/>
            <person name="Lukacs Z."/>
            <person name="Mihaltcheva S."/>
            <person name="Morgado L.N."/>
            <person name="Niskanen T."/>
            <person name="Noordeloos M.E."/>
            <person name="Ohm R.A."/>
            <person name="Ortiz-Santana B."/>
            <person name="Ovrebo C."/>
            <person name="Racz N."/>
            <person name="Riley R."/>
            <person name="Savchenko A."/>
            <person name="Shiryaev A."/>
            <person name="Soop K."/>
            <person name="Spirin V."/>
            <person name="Szebenyi C."/>
            <person name="Tomsovsky M."/>
            <person name="Tulloss R.E."/>
            <person name="Uehling J."/>
            <person name="Grigoriev I.V."/>
            <person name="Vagvolgyi C."/>
            <person name="Papp T."/>
            <person name="Martin F.M."/>
            <person name="Miettinen O."/>
            <person name="Hibbett D.S."/>
            <person name="Nagy L.G."/>
        </authorList>
    </citation>
    <scope>NUCLEOTIDE SEQUENCE [LARGE SCALE GENOMIC DNA]</scope>
    <source>
        <strain evidence="11 12">CBS 309.79</strain>
    </source>
</reference>
<dbReference type="InterPro" id="IPR024712">
    <property type="entry name" value="Catalase_clade2"/>
</dbReference>
<evidence type="ECO:0000256" key="5">
    <source>
        <dbReference type="ARBA" id="ARBA00022617"/>
    </source>
</evidence>
<accession>A0A5C3R1T4</accession>
<keyword evidence="8" id="KW-0408">Iron</keyword>
<keyword evidence="11" id="KW-0315">Glutamine amidotransferase</keyword>
<evidence type="ECO:0000256" key="3">
    <source>
        <dbReference type="ARBA" id="ARBA00012314"/>
    </source>
</evidence>
<dbReference type="Gene3D" id="3.40.50.880">
    <property type="match status" value="1"/>
</dbReference>
<dbReference type="EMBL" id="ML178814">
    <property type="protein sequence ID" value="TFL07100.1"/>
    <property type="molecule type" value="Genomic_DNA"/>
</dbReference>
<evidence type="ECO:0000256" key="8">
    <source>
        <dbReference type="ARBA" id="ARBA00023004"/>
    </source>
</evidence>
<dbReference type="AlphaFoldDB" id="A0A5C3R1T4"/>
<evidence type="ECO:0000256" key="1">
    <source>
        <dbReference type="ARBA" id="ARBA00001971"/>
    </source>
</evidence>
<evidence type="ECO:0000256" key="2">
    <source>
        <dbReference type="ARBA" id="ARBA00005329"/>
    </source>
</evidence>
<evidence type="ECO:0000259" key="10">
    <source>
        <dbReference type="Pfam" id="PF18011"/>
    </source>
</evidence>
<dbReference type="Proteomes" id="UP000305067">
    <property type="component" value="Unassembled WGS sequence"/>
</dbReference>
<evidence type="ECO:0000313" key="11">
    <source>
        <dbReference type="EMBL" id="TFL07100.1"/>
    </source>
</evidence>
<dbReference type="OrthoDB" id="6880011at2759"/>
<evidence type="ECO:0000256" key="7">
    <source>
        <dbReference type="ARBA" id="ARBA00023002"/>
    </source>
</evidence>
<protein>
    <recommendedName>
        <fullName evidence="3">catalase</fullName>
        <ecNumber evidence="3">1.11.1.6</ecNumber>
    </recommendedName>
</protein>
<gene>
    <name evidence="11" type="ORF">BDV98DRAFT_9846</name>
</gene>
<sequence length="227" mass="24119">MAQNVGGAIPSPATNIKYHDERASLLSQAEFPAKIPTIKGRRVAIIIRDGFDATFVNAVKTALTAAGVVPMVIGPRRRPGKSSAGGEEQPDHHFEAQRSTMFDAFIIAPGTEEQAQSLASSGRVIHWIREAFAHCKVIAALGPSISVLQAALGSLPNVTFASDQSSTDVVNSLGVITAGQYGAAGAKVDFASVASESKGFAGQFDYSMSRHRWYERETQGLTKQVAF</sequence>
<dbReference type="GO" id="GO:0004096">
    <property type="term" value="F:catalase activity"/>
    <property type="evidence" value="ECO:0007669"/>
    <property type="project" value="UniProtKB-EC"/>
</dbReference>
<keyword evidence="7" id="KW-0560">Oxidoreductase</keyword>
<name>A0A5C3R1T4_9AGAR</name>
<dbReference type="PANTHER" id="PTHR42821:SF1">
    <property type="entry name" value="CATALASE-B"/>
    <property type="match status" value="1"/>
</dbReference>
<dbReference type="GO" id="GO:0005829">
    <property type="term" value="C:cytosol"/>
    <property type="evidence" value="ECO:0007669"/>
    <property type="project" value="TreeGrafter"/>
</dbReference>
<dbReference type="EC" id="1.11.1.6" evidence="3"/>
<evidence type="ECO:0000256" key="6">
    <source>
        <dbReference type="ARBA" id="ARBA00022723"/>
    </source>
</evidence>
<keyword evidence="12" id="KW-1185">Reference proteome</keyword>
<dbReference type="GO" id="GO:0046872">
    <property type="term" value="F:metal ion binding"/>
    <property type="evidence" value="ECO:0007669"/>
    <property type="project" value="UniProtKB-KW"/>
</dbReference>
<evidence type="ECO:0000256" key="9">
    <source>
        <dbReference type="ARBA" id="ARBA00023324"/>
    </source>
</evidence>
<dbReference type="InterPro" id="IPR029062">
    <property type="entry name" value="Class_I_gatase-like"/>
</dbReference>
<keyword evidence="4" id="KW-0575">Peroxidase</keyword>
<feature type="domain" description="Large catalase C-terminal" evidence="10">
    <location>
        <begin position="39"/>
        <end position="164"/>
    </location>
</feature>
<dbReference type="InterPro" id="IPR041399">
    <property type="entry name" value="Catalase_large_C"/>
</dbReference>
<dbReference type="GO" id="GO:0042744">
    <property type="term" value="P:hydrogen peroxide catabolic process"/>
    <property type="evidence" value="ECO:0007669"/>
    <property type="project" value="UniProtKB-KW"/>
</dbReference>
<dbReference type="CDD" id="cd03132">
    <property type="entry name" value="GATase1_catalase"/>
    <property type="match status" value="1"/>
</dbReference>
<dbReference type="GO" id="GO:0020037">
    <property type="term" value="F:heme binding"/>
    <property type="evidence" value="ECO:0007669"/>
    <property type="project" value="InterPro"/>
</dbReference>
<comment type="similarity">
    <text evidence="2">Belongs to the catalase family.</text>
</comment>
<evidence type="ECO:0000256" key="4">
    <source>
        <dbReference type="ARBA" id="ARBA00022559"/>
    </source>
</evidence>
<keyword evidence="5" id="KW-0349">Heme</keyword>
<keyword evidence="11" id="KW-0808">Transferase</keyword>
<evidence type="ECO:0000313" key="12">
    <source>
        <dbReference type="Proteomes" id="UP000305067"/>
    </source>
</evidence>
<dbReference type="PANTHER" id="PTHR42821">
    <property type="entry name" value="CATALASE"/>
    <property type="match status" value="1"/>
</dbReference>